<dbReference type="AlphaFoldDB" id="A0A1V9G0C8"/>
<dbReference type="OrthoDB" id="972683at2"/>
<name>A0A1V9G0C8_9BACT</name>
<dbReference type="EMBL" id="LVYD01000043">
    <property type="protein sequence ID" value="OQP64027.1"/>
    <property type="molecule type" value="Genomic_DNA"/>
</dbReference>
<protein>
    <submittedName>
        <fullName evidence="1">Uncharacterized protein</fullName>
    </submittedName>
</protein>
<reference evidence="1 2" key="1">
    <citation type="submission" date="2016-03" db="EMBL/GenBank/DDBJ databases">
        <title>Niastella vici sp. nov., isolated from farmland soil.</title>
        <authorList>
            <person name="Chen L."/>
            <person name="Wang D."/>
            <person name="Yang S."/>
            <person name="Wang G."/>
        </authorList>
    </citation>
    <scope>NUCLEOTIDE SEQUENCE [LARGE SCALE GENOMIC DNA]</scope>
    <source>
        <strain evidence="1 2">DJ57</strain>
    </source>
</reference>
<proteinExistence type="predicted"/>
<dbReference type="PROSITE" id="PS51257">
    <property type="entry name" value="PROKAR_LIPOPROTEIN"/>
    <property type="match status" value="1"/>
</dbReference>
<comment type="caution">
    <text evidence="1">The sequence shown here is derived from an EMBL/GenBank/DDBJ whole genome shotgun (WGS) entry which is preliminary data.</text>
</comment>
<dbReference type="STRING" id="1703345.A3860_21655"/>
<evidence type="ECO:0000313" key="2">
    <source>
        <dbReference type="Proteomes" id="UP000192796"/>
    </source>
</evidence>
<dbReference type="Proteomes" id="UP000192796">
    <property type="component" value="Unassembled WGS sequence"/>
</dbReference>
<evidence type="ECO:0000313" key="1">
    <source>
        <dbReference type="EMBL" id="OQP64027.1"/>
    </source>
</evidence>
<dbReference type="RefSeq" id="WP_081147208.1">
    <property type="nucleotide sequence ID" value="NZ_LVYD01000043.1"/>
</dbReference>
<gene>
    <name evidence="1" type="ORF">A3860_21655</name>
</gene>
<organism evidence="1 2">
    <name type="scientific">Niastella vici</name>
    <dbReference type="NCBI Taxonomy" id="1703345"/>
    <lineage>
        <taxon>Bacteria</taxon>
        <taxon>Pseudomonadati</taxon>
        <taxon>Bacteroidota</taxon>
        <taxon>Chitinophagia</taxon>
        <taxon>Chitinophagales</taxon>
        <taxon>Chitinophagaceae</taxon>
        <taxon>Niastella</taxon>
    </lineage>
</organism>
<keyword evidence="2" id="KW-1185">Reference proteome</keyword>
<accession>A0A1V9G0C8</accession>
<sequence length="254" mass="28162">MKAKIVFPALIAGLTIATSCKKDLTNNNNPDNTIQEASTVTTEQNLLEINFNSAVFTNPTLLNNTYFPYNTIGRRYVFEGESADGFEHDELQRIDANKVIMGIHVAVIKDSSSLNGIVDEVTRDWYAQDDAGNVWYMGEATDNYNPDGTIRDHEGSWEAGINNAVAGIIMLADLKQGVSYLQEFAAGIAEDKAKIEAIGVTVQVPFNTYFDCLKTKEWSDLEKGTIEYKFYAPGIGIIKERHHNEPLELVNISG</sequence>